<keyword evidence="1" id="KW-0805">Transcription regulation</keyword>
<feature type="domain" description="HTH deoR-type" evidence="4">
    <location>
        <begin position="3"/>
        <end position="58"/>
    </location>
</feature>
<dbReference type="SUPFAM" id="SSF100950">
    <property type="entry name" value="NagB/RpiA/CoA transferase-like"/>
    <property type="match status" value="1"/>
</dbReference>
<name>A0A2W5S5G0_CERSP</name>
<evidence type="ECO:0000313" key="6">
    <source>
        <dbReference type="Proteomes" id="UP000248975"/>
    </source>
</evidence>
<reference evidence="5 6" key="1">
    <citation type="submission" date="2017-08" db="EMBL/GenBank/DDBJ databases">
        <title>Infants hospitalized years apart are colonized by the same room-sourced microbial strains.</title>
        <authorList>
            <person name="Brooks B."/>
            <person name="Olm M.R."/>
            <person name="Firek B.A."/>
            <person name="Baker R."/>
            <person name="Thomas B.C."/>
            <person name="Morowitz M.J."/>
            <person name="Banfield J.F."/>
        </authorList>
    </citation>
    <scope>NUCLEOTIDE SEQUENCE [LARGE SCALE GENOMIC DNA]</scope>
    <source>
        <strain evidence="5">S2_003_000_R2_11</strain>
    </source>
</reference>
<protein>
    <submittedName>
        <fullName evidence="5">ArsR family transcriptional regulator</fullName>
    </submittedName>
</protein>
<gene>
    <name evidence="5" type="ORF">DI533_15785</name>
</gene>
<evidence type="ECO:0000256" key="3">
    <source>
        <dbReference type="ARBA" id="ARBA00023163"/>
    </source>
</evidence>
<dbReference type="SMART" id="SM01134">
    <property type="entry name" value="DeoRC"/>
    <property type="match status" value="1"/>
</dbReference>
<dbReference type="InterPro" id="IPR001034">
    <property type="entry name" value="DeoR_HTH"/>
</dbReference>
<dbReference type="InterPro" id="IPR014036">
    <property type="entry name" value="DeoR-like_C"/>
</dbReference>
<evidence type="ECO:0000256" key="2">
    <source>
        <dbReference type="ARBA" id="ARBA00023125"/>
    </source>
</evidence>
<dbReference type="SMART" id="SM00420">
    <property type="entry name" value="HTH_DEOR"/>
    <property type="match status" value="1"/>
</dbReference>
<dbReference type="InterPro" id="IPR036388">
    <property type="entry name" value="WH-like_DNA-bd_sf"/>
</dbReference>
<dbReference type="PROSITE" id="PS51000">
    <property type="entry name" value="HTH_DEOR_2"/>
    <property type="match status" value="1"/>
</dbReference>
<dbReference type="PROSITE" id="PS00894">
    <property type="entry name" value="HTH_DEOR_1"/>
    <property type="match status" value="1"/>
</dbReference>
<dbReference type="InterPro" id="IPR037171">
    <property type="entry name" value="NagB/RpiA_transferase-like"/>
</dbReference>
<proteinExistence type="predicted"/>
<dbReference type="PANTHER" id="PTHR30363:SF55">
    <property type="entry name" value="HTH-TYPE TRANSCRIPTIONAL REGULATOR ULAR"/>
    <property type="match status" value="1"/>
</dbReference>
<dbReference type="AlphaFoldDB" id="A0A2W5S5G0"/>
<keyword evidence="3" id="KW-0804">Transcription</keyword>
<organism evidence="5 6">
    <name type="scientific">Cereibacter sphaeroides</name>
    <name type="common">Rhodobacter sphaeroides</name>
    <dbReference type="NCBI Taxonomy" id="1063"/>
    <lineage>
        <taxon>Bacteria</taxon>
        <taxon>Pseudomonadati</taxon>
        <taxon>Pseudomonadota</taxon>
        <taxon>Alphaproteobacteria</taxon>
        <taxon>Rhodobacterales</taxon>
        <taxon>Paracoccaceae</taxon>
        <taxon>Cereibacter</taxon>
    </lineage>
</organism>
<evidence type="ECO:0000259" key="4">
    <source>
        <dbReference type="PROSITE" id="PS51000"/>
    </source>
</evidence>
<keyword evidence="2" id="KW-0238">DNA-binding</keyword>
<dbReference type="InterPro" id="IPR050313">
    <property type="entry name" value="Carb_Metab_HTH_regulators"/>
</dbReference>
<dbReference type="EMBL" id="QFQS01000003">
    <property type="protein sequence ID" value="PZQ97009.1"/>
    <property type="molecule type" value="Genomic_DNA"/>
</dbReference>
<sequence>MNDLERQSRILGVLTERPFASVRDLQIQVGVSGATIRRDIEKLHEAGRARKVYGGVAALDGLPPRAAALPFFENRDIAVAQKRDIARAAAAIVRDGSLIIVHGGSTCFQFGCEIAHRNVRVFTNSLPLAGYLGEHGTCQLTVGGGDLHREPGILYDTSGAGHTFYAAQFFVGALGISAEGLLEQHPLLVRFTAEMGRLANEIVVLVDSRKFTARPPTVTLPLSRIGRLITDSDLSDEHARMLEDEGVDYIIAPRGGEA</sequence>
<dbReference type="GO" id="GO:0003677">
    <property type="term" value="F:DNA binding"/>
    <property type="evidence" value="ECO:0007669"/>
    <property type="project" value="UniProtKB-KW"/>
</dbReference>
<dbReference type="Pfam" id="PF00455">
    <property type="entry name" value="DeoRC"/>
    <property type="match status" value="1"/>
</dbReference>
<dbReference type="SUPFAM" id="SSF46785">
    <property type="entry name" value="Winged helix' DNA-binding domain"/>
    <property type="match status" value="1"/>
</dbReference>
<dbReference type="Gene3D" id="1.10.10.10">
    <property type="entry name" value="Winged helix-like DNA-binding domain superfamily/Winged helix DNA-binding domain"/>
    <property type="match status" value="1"/>
</dbReference>
<dbReference type="Pfam" id="PF08220">
    <property type="entry name" value="HTH_DeoR"/>
    <property type="match status" value="1"/>
</dbReference>
<dbReference type="PANTHER" id="PTHR30363">
    <property type="entry name" value="HTH-TYPE TRANSCRIPTIONAL REGULATOR SRLR-RELATED"/>
    <property type="match status" value="1"/>
</dbReference>
<evidence type="ECO:0000313" key="5">
    <source>
        <dbReference type="EMBL" id="PZQ97009.1"/>
    </source>
</evidence>
<dbReference type="InterPro" id="IPR036390">
    <property type="entry name" value="WH_DNA-bd_sf"/>
</dbReference>
<dbReference type="InterPro" id="IPR018356">
    <property type="entry name" value="Tscrpt_reg_HTH_DeoR_CS"/>
</dbReference>
<evidence type="ECO:0000256" key="1">
    <source>
        <dbReference type="ARBA" id="ARBA00023015"/>
    </source>
</evidence>
<dbReference type="Proteomes" id="UP000248975">
    <property type="component" value="Unassembled WGS sequence"/>
</dbReference>
<comment type="caution">
    <text evidence="5">The sequence shown here is derived from an EMBL/GenBank/DDBJ whole genome shotgun (WGS) entry which is preliminary data.</text>
</comment>
<accession>A0A2W5S5G0</accession>
<dbReference type="GO" id="GO:0003700">
    <property type="term" value="F:DNA-binding transcription factor activity"/>
    <property type="evidence" value="ECO:0007669"/>
    <property type="project" value="InterPro"/>
</dbReference>